<dbReference type="AlphaFoldDB" id="A0AAW0NF09"/>
<evidence type="ECO:0000256" key="1">
    <source>
        <dbReference type="ARBA" id="ARBA00004123"/>
    </source>
</evidence>
<keyword evidence="9" id="KW-1185">Reference proteome</keyword>
<dbReference type="GO" id="GO:0005634">
    <property type="term" value="C:nucleus"/>
    <property type="evidence" value="ECO:0007669"/>
    <property type="project" value="UniProtKB-SubCell"/>
</dbReference>
<reference evidence="9" key="1">
    <citation type="submission" date="2024-04" db="EMBL/GenBank/DDBJ databases">
        <title>Salinicola lusitanus LLJ914,a marine bacterium isolated from the Okinawa Trough.</title>
        <authorList>
            <person name="Li J."/>
        </authorList>
    </citation>
    <scope>NUCLEOTIDE SEQUENCE [LARGE SCALE GENOMIC DNA]</scope>
</reference>
<keyword evidence="3 5" id="KW-0371">Homeobox</keyword>
<dbReference type="InterPro" id="IPR001356">
    <property type="entry name" value="HD"/>
</dbReference>
<dbReference type="SMART" id="SM00389">
    <property type="entry name" value="HOX"/>
    <property type="match status" value="1"/>
</dbReference>
<keyword evidence="2 5" id="KW-0238">DNA-binding</keyword>
<name>A0AAW0NF09_9GOBI</name>
<evidence type="ECO:0000256" key="5">
    <source>
        <dbReference type="PROSITE-ProRule" id="PRU00108"/>
    </source>
</evidence>
<dbReference type="InterPro" id="IPR050649">
    <property type="entry name" value="Paired_Homeobox_TFs"/>
</dbReference>
<dbReference type="Proteomes" id="UP001460270">
    <property type="component" value="Unassembled WGS sequence"/>
</dbReference>
<organism evidence="8 9">
    <name type="scientific">Mugilogobius chulae</name>
    <name type="common">yellowstripe goby</name>
    <dbReference type="NCBI Taxonomy" id="88201"/>
    <lineage>
        <taxon>Eukaryota</taxon>
        <taxon>Metazoa</taxon>
        <taxon>Chordata</taxon>
        <taxon>Craniata</taxon>
        <taxon>Vertebrata</taxon>
        <taxon>Euteleostomi</taxon>
        <taxon>Actinopterygii</taxon>
        <taxon>Neopterygii</taxon>
        <taxon>Teleostei</taxon>
        <taxon>Neoteleostei</taxon>
        <taxon>Acanthomorphata</taxon>
        <taxon>Gobiaria</taxon>
        <taxon>Gobiiformes</taxon>
        <taxon>Gobioidei</taxon>
        <taxon>Gobiidae</taxon>
        <taxon>Gobionellinae</taxon>
        <taxon>Mugilogobius</taxon>
    </lineage>
</organism>
<dbReference type="Gene3D" id="1.10.10.60">
    <property type="entry name" value="Homeodomain-like"/>
    <property type="match status" value="1"/>
</dbReference>
<dbReference type="PANTHER" id="PTHR24329">
    <property type="entry name" value="HOMEOBOX PROTEIN ARISTALESS"/>
    <property type="match status" value="1"/>
</dbReference>
<evidence type="ECO:0000313" key="9">
    <source>
        <dbReference type="Proteomes" id="UP001460270"/>
    </source>
</evidence>
<dbReference type="SUPFAM" id="SSF46689">
    <property type="entry name" value="Homeodomain-like"/>
    <property type="match status" value="1"/>
</dbReference>
<evidence type="ECO:0000256" key="2">
    <source>
        <dbReference type="ARBA" id="ARBA00023125"/>
    </source>
</evidence>
<dbReference type="PROSITE" id="PS50071">
    <property type="entry name" value="HOMEOBOX_2"/>
    <property type="match status" value="1"/>
</dbReference>
<comment type="caution">
    <text evidence="8">The sequence shown here is derived from an EMBL/GenBank/DDBJ whole genome shotgun (WGS) entry which is preliminary data.</text>
</comment>
<comment type="subcellular location">
    <subcellularLocation>
        <location evidence="1 5 6">Nucleus</location>
    </subcellularLocation>
</comment>
<accession>A0AAW0NF09</accession>
<evidence type="ECO:0000256" key="6">
    <source>
        <dbReference type="RuleBase" id="RU000682"/>
    </source>
</evidence>
<dbReference type="PROSITE" id="PS00027">
    <property type="entry name" value="HOMEOBOX_1"/>
    <property type="match status" value="1"/>
</dbReference>
<dbReference type="PANTHER" id="PTHR24329:SF340">
    <property type="entry name" value="ARISTALESS RELATED HOMEOBOX"/>
    <property type="match status" value="1"/>
</dbReference>
<gene>
    <name evidence="8" type="ORF">WMY93_023323</name>
</gene>
<dbReference type="InterPro" id="IPR009057">
    <property type="entry name" value="Homeodomain-like_sf"/>
</dbReference>
<dbReference type="FunFam" id="1.10.10.60:FF:000679">
    <property type="entry name" value="Homeobox protein aristaless"/>
    <property type="match status" value="1"/>
</dbReference>
<keyword evidence="4 5" id="KW-0539">Nucleus</keyword>
<evidence type="ECO:0000256" key="4">
    <source>
        <dbReference type="ARBA" id="ARBA00023242"/>
    </source>
</evidence>
<dbReference type="EMBL" id="JBBPFD010000017">
    <property type="protein sequence ID" value="KAK7891360.1"/>
    <property type="molecule type" value="Genomic_DNA"/>
</dbReference>
<proteinExistence type="predicted"/>
<dbReference type="GO" id="GO:0000977">
    <property type="term" value="F:RNA polymerase II transcription regulatory region sequence-specific DNA binding"/>
    <property type="evidence" value="ECO:0007669"/>
    <property type="project" value="TreeGrafter"/>
</dbReference>
<dbReference type="GO" id="GO:0000981">
    <property type="term" value="F:DNA-binding transcription factor activity, RNA polymerase II-specific"/>
    <property type="evidence" value="ECO:0007669"/>
    <property type="project" value="InterPro"/>
</dbReference>
<dbReference type="CDD" id="cd00086">
    <property type="entry name" value="homeodomain"/>
    <property type="match status" value="1"/>
</dbReference>
<evidence type="ECO:0000259" key="7">
    <source>
        <dbReference type="PROSITE" id="PS50071"/>
    </source>
</evidence>
<sequence length="148" mass="17272">MPSQGTSVTIKTCTGRRKRRQTRITFSPFQLQQLERVFQQTPYPDGNTRDRLASRLQLTEARIQIWFQNRRAKWRKVETQNDIKLVTHQLTTTLATHQPLYYEGHTMNCGLLPEHLQITSSQLLQNWAAPLPHTNIHLLPVNRNITCS</sequence>
<protein>
    <recommendedName>
        <fullName evidence="7">Homeobox domain-containing protein</fullName>
    </recommendedName>
</protein>
<dbReference type="Pfam" id="PF00046">
    <property type="entry name" value="Homeodomain"/>
    <property type="match status" value="1"/>
</dbReference>
<evidence type="ECO:0000256" key="3">
    <source>
        <dbReference type="ARBA" id="ARBA00023155"/>
    </source>
</evidence>
<evidence type="ECO:0000313" key="8">
    <source>
        <dbReference type="EMBL" id="KAK7891360.1"/>
    </source>
</evidence>
<feature type="DNA-binding region" description="Homeobox" evidence="5">
    <location>
        <begin position="19"/>
        <end position="78"/>
    </location>
</feature>
<feature type="domain" description="Homeobox" evidence="7">
    <location>
        <begin position="17"/>
        <end position="77"/>
    </location>
</feature>
<dbReference type="InterPro" id="IPR017970">
    <property type="entry name" value="Homeobox_CS"/>
</dbReference>